<feature type="compositionally biased region" description="Basic and acidic residues" evidence="1">
    <location>
        <begin position="793"/>
        <end position="816"/>
    </location>
</feature>
<evidence type="ECO:0000313" key="3">
    <source>
        <dbReference type="EMBL" id="GFQ66797.1"/>
    </source>
</evidence>
<dbReference type="SMART" id="SM00333">
    <property type="entry name" value="TUDOR"/>
    <property type="match status" value="6"/>
</dbReference>
<feature type="domain" description="Tudor" evidence="2">
    <location>
        <begin position="453"/>
        <end position="511"/>
    </location>
</feature>
<organism evidence="3 4">
    <name type="scientific">Trichonephila clavata</name>
    <name type="common">Joro spider</name>
    <name type="synonym">Nephila clavata</name>
    <dbReference type="NCBI Taxonomy" id="2740835"/>
    <lineage>
        <taxon>Eukaryota</taxon>
        <taxon>Metazoa</taxon>
        <taxon>Ecdysozoa</taxon>
        <taxon>Arthropoda</taxon>
        <taxon>Chelicerata</taxon>
        <taxon>Arachnida</taxon>
        <taxon>Araneae</taxon>
        <taxon>Araneomorphae</taxon>
        <taxon>Entelegynae</taxon>
        <taxon>Araneoidea</taxon>
        <taxon>Nephilidae</taxon>
        <taxon>Trichonephila</taxon>
    </lineage>
</organism>
<evidence type="ECO:0000313" key="4">
    <source>
        <dbReference type="Proteomes" id="UP000887116"/>
    </source>
</evidence>
<dbReference type="CDD" id="cd20379">
    <property type="entry name" value="Tudor_dTUD-like"/>
    <property type="match status" value="1"/>
</dbReference>
<sequence length="1372" mass="156239">MAQIRQPTPKDAVITYVKGEGARLKFWALPLTSLETVKTYENHFMKVSNELANSPGFANSSQIPIGSFCAVLSKCKVQWCRARVINVIDFTEIVVKLLDYGNEERVSCKDVRKLDDSLNQCKGQAIECILADVWPTHDKWTTEAIRLCEQQLLYATVSCFVVTQFMDIPVVRIAKQGEKEPFVQRLINNNLAFIKPETPPQQIQTPVRPVLSYKMNVLDPNTTHLVRISFFEDPQKFFVQLAAAEVELKKMMDDIKMYTSTEKLMLVNSPQINTPCLATLNSKPIFCRAVLTSFIHNKCTTYYVDYGHSEVKDYKELRAIPNHFLTLPAQAIRCSLPKGDITYEDFSRIAKYGLLNCHVMGYNGEAYLVHLTPHVQEPVIQRPFTTNIVSQMPPLIYQHQKLNANISYDVTVSYTNDISEFYCQLIQYKEQLDNLSSILNSGYVHEALTIRECVPNLPVCVRFSEDHLWYRAQIVKVHHENDIEVFFVDFGNYDNSALKDVCRLKPEFIALPTQAHKCSLHEVECPADSSQKDDMFDLFEELTAGQTLVAHIHSVASDHSYTITLQDKNSSTSINEKLISKFVTISLVEVSDIEKLYITFFDSPSSFFAQFEKLSSADLEKMQVEMNGHYANIQNSSFKPNVGSYVCAKYSMDNMFYRALVENIVGSNCEVNFIDYGNKDTVPFFNIHPLDKKFMIHPHFGAECGLKSFPPATPVEKLKSLMLENSIRAQMLEAKNKKWLIALTEDFTGNVAILELLRQHETLVPRSIHGAGLKGFQGKPTNREEPAPFINNEFRHPRNDYDHPNKFRSGKPERNEPIMNKNNEIFSSPKKKQNYSQSYSKSFDITSIPPRAYRNVYVSHVVSPSEFFCQIEEESTKLQVMMKSIEDTYMNADDNFLKLENLTIDSPCCAMFEEDGGWYRAQIKQVGPDTCTVYYIDYGNTDVVDVSKIKELQREFFSLPPQAIRCKSYNVSPKSESWSNADIEAFVAMTLEKSFVAQFVESDENGIYSVNLVSIGKLQEDVLNKEFVSLGHGRLEDSSKIIVLNPHAASSNLTFPVPEVKIGSQEDMIVTYGLNPAEVFCQLKSFEKNFKKMMFDMQDYYNKESAGEALIDRPHQGMICVCQFSLDSAWYRGEIKKVEKNSLVVLYVDYGNSEIVDKKKVRSINQDFTLLPIQGIKCCLKGIKPPGKSWIMNQNLGKYFEGDIQCHFFAKQEDLFIVDMFCNQRSVAGQLIKDGLASSDVPVTNQELPLDIRESVKPQVMQPLLQRETSFATGQLLSVIVSYIESPFKFWCQLTDEEETMEQLTTDIESLYSEEGLHPVDATALTPGAYCMAKYSVNEAWYRAQIKSCLGGNEFEVFYIDYGNSEVTALSE</sequence>
<evidence type="ECO:0000256" key="1">
    <source>
        <dbReference type="SAM" id="MobiDB-lite"/>
    </source>
</evidence>
<protein>
    <submittedName>
        <fullName evidence="3">Tudor domain-containing protein 15</fullName>
    </submittedName>
</protein>
<feature type="non-terminal residue" evidence="3">
    <location>
        <position position="1"/>
    </location>
</feature>
<dbReference type="PANTHER" id="PTHR22948:SF29">
    <property type="entry name" value="FI02030P-RELATED"/>
    <property type="match status" value="1"/>
</dbReference>
<feature type="domain" description="Tudor" evidence="2">
    <location>
        <begin position="639"/>
        <end position="697"/>
    </location>
</feature>
<feature type="domain" description="Tudor" evidence="2">
    <location>
        <begin position="1113"/>
        <end position="1171"/>
    </location>
</feature>
<feature type="domain" description="Tudor" evidence="2">
    <location>
        <begin position="1324"/>
        <end position="1372"/>
    </location>
</feature>
<dbReference type="Gene3D" id="2.30.30.140">
    <property type="match status" value="7"/>
</dbReference>
<dbReference type="Pfam" id="PF00567">
    <property type="entry name" value="TUDOR"/>
    <property type="match status" value="7"/>
</dbReference>
<keyword evidence="4" id="KW-1185">Reference proteome</keyword>
<dbReference type="FunFam" id="2.30.30.140:FF:000018">
    <property type="entry name" value="Serine/threonine-protein kinase 31"/>
    <property type="match status" value="4"/>
</dbReference>
<reference evidence="3" key="1">
    <citation type="submission" date="2020-07" db="EMBL/GenBank/DDBJ databases">
        <title>Multicomponent nature underlies the extraordinary mechanical properties of spider dragline silk.</title>
        <authorList>
            <person name="Kono N."/>
            <person name="Nakamura H."/>
            <person name="Mori M."/>
            <person name="Yoshida Y."/>
            <person name="Ohtoshi R."/>
            <person name="Malay A.D."/>
            <person name="Moran D.A.P."/>
            <person name="Tomita M."/>
            <person name="Numata K."/>
            <person name="Arakawa K."/>
        </authorList>
    </citation>
    <scope>NUCLEOTIDE SEQUENCE</scope>
</reference>
<gene>
    <name evidence="3" type="primary">TDRD15</name>
    <name evidence="3" type="ORF">TNCT_236391</name>
</gene>
<proteinExistence type="predicted"/>
<dbReference type="Gene3D" id="2.40.50.90">
    <property type="match status" value="4"/>
</dbReference>
<feature type="domain" description="Tudor" evidence="2">
    <location>
        <begin position="901"/>
        <end position="959"/>
    </location>
</feature>
<dbReference type="EMBL" id="BMAO01030256">
    <property type="protein sequence ID" value="GFQ66797.1"/>
    <property type="molecule type" value="Genomic_DNA"/>
</dbReference>
<feature type="region of interest" description="Disordered" evidence="1">
    <location>
        <begin position="774"/>
        <end position="832"/>
    </location>
</feature>
<dbReference type="InterPro" id="IPR002999">
    <property type="entry name" value="Tudor"/>
</dbReference>
<dbReference type="PROSITE" id="PS50304">
    <property type="entry name" value="TUDOR"/>
    <property type="match status" value="7"/>
</dbReference>
<dbReference type="InterPro" id="IPR050621">
    <property type="entry name" value="Tudor_domain_containing"/>
</dbReference>
<feature type="domain" description="Tudor" evidence="2">
    <location>
        <begin position="62"/>
        <end position="121"/>
    </location>
</feature>
<accession>A0A8X6H477</accession>
<name>A0A8X6H477_TRICU</name>
<evidence type="ECO:0000259" key="2">
    <source>
        <dbReference type="PROSITE" id="PS50304"/>
    </source>
</evidence>
<dbReference type="InterPro" id="IPR035437">
    <property type="entry name" value="SNase_OB-fold_sf"/>
</dbReference>
<dbReference type="OrthoDB" id="6433034at2759"/>
<feature type="domain" description="Tudor" evidence="2">
    <location>
        <begin position="269"/>
        <end position="327"/>
    </location>
</feature>
<comment type="caution">
    <text evidence="3">The sequence shown here is derived from an EMBL/GenBank/DDBJ whole genome shotgun (WGS) entry which is preliminary data.</text>
</comment>
<dbReference type="Proteomes" id="UP000887116">
    <property type="component" value="Unassembled WGS sequence"/>
</dbReference>
<dbReference type="GO" id="GO:0005737">
    <property type="term" value="C:cytoplasm"/>
    <property type="evidence" value="ECO:0007669"/>
    <property type="project" value="UniProtKB-ARBA"/>
</dbReference>
<dbReference type="SUPFAM" id="SSF63748">
    <property type="entry name" value="Tudor/PWWP/MBT"/>
    <property type="match status" value="7"/>
</dbReference>
<dbReference type="PANTHER" id="PTHR22948">
    <property type="entry name" value="TUDOR DOMAIN CONTAINING PROTEIN"/>
    <property type="match status" value="1"/>
</dbReference>